<organism evidence="7 8">
    <name type="scientific">Stentor coeruleus</name>
    <dbReference type="NCBI Taxonomy" id="5963"/>
    <lineage>
        <taxon>Eukaryota</taxon>
        <taxon>Sar</taxon>
        <taxon>Alveolata</taxon>
        <taxon>Ciliophora</taxon>
        <taxon>Postciliodesmatophora</taxon>
        <taxon>Heterotrichea</taxon>
        <taxon>Heterotrichida</taxon>
        <taxon>Stentoridae</taxon>
        <taxon>Stentor</taxon>
    </lineage>
</organism>
<dbReference type="CDD" id="cd00167">
    <property type="entry name" value="SANT"/>
    <property type="match status" value="3"/>
</dbReference>
<evidence type="ECO:0000313" key="7">
    <source>
        <dbReference type="EMBL" id="OMJ80692.1"/>
    </source>
</evidence>
<protein>
    <recommendedName>
        <fullName evidence="9">Myb-like domain-containing protein</fullName>
    </recommendedName>
</protein>
<dbReference type="InterPro" id="IPR009057">
    <property type="entry name" value="Homeodomain-like_sf"/>
</dbReference>
<feature type="domain" description="HTH myb-type" evidence="6">
    <location>
        <begin position="260"/>
        <end position="289"/>
    </location>
</feature>
<keyword evidence="2" id="KW-0238">DNA-binding</keyword>
<dbReference type="Gene3D" id="1.10.10.60">
    <property type="entry name" value="Homeodomain-like"/>
    <property type="match status" value="3"/>
</dbReference>
<accession>A0A1R2BV38</accession>
<dbReference type="PANTHER" id="PTHR46621">
    <property type="entry name" value="SNRNA-ACTIVATING PROTEIN COMPLEX SUBUNIT 4"/>
    <property type="match status" value="1"/>
</dbReference>
<evidence type="ECO:0000256" key="1">
    <source>
        <dbReference type="ARBA" id="ARBA00023015"/>
    </source>
</evidence>
<feature type="domain" description="Myb-like" evidence="5">
    <location>
        <begin position="235"/>
        <end position="285"/>
    </location>
</feature>
<name>A0A1R2BV38_9CILI</name>
<feature type="domain" description="HTH myb-type" evidence="6">
    <location>
        <begin position="140"/>
        <end position="183"/>
    </location>
</feature>
<dbReference type="SMART" id="SM00717">
    <property type="entry name" value="SANT"/>
    <property type="match status" value="4"/>
</dbReference>
<evidence type="ECO:0000259" key="6">
    <source>
        <dbReference type="PROSITE" id="PS51294"/>
    </source>
</evidence>
<evidence type="ECO:0008006" key="9">
    <source>
        <dbReference type="Google" id="ProtNLM"/>
    </source>
</evidence>
<proteinExistence type="predicted"/>
<dbReference type="AlphaFoldDB" id="A0A1R2BV38"/>
<dbReference type="InterPro" id="IPR001005">
    <property type="entry name" value="SANT/Myb"/>
</dbReference>
<keyword evidence="3" id="KW-0804">Transcription</keyword>
<dbReference type="GO" id="GO:0019185">
    <property type="term" value="C:snRNA-activating protein complex"/>
    <property type="evidence" value="ECO:0007669"/>
    <property type="project" value="TreeGrafter"/>
</dbReference>
<dbReference type="GO" id="GO:0042795">
    <property type="term" value="P:snRNA transcription by RNA polymerase II"/>
    <property type="evidence" value="ECO:0007669"/>
    <property type="project" value="TreeGrafter"/>
</dbReference>
<dbReference type="PROSITE" id="PS51294">
    <property type="entry name" value="HTH_MYB"/>
    <property type="match status" value="3"/>
</dbReference>
<gene>
    <name evidence="7" type="ORF">SteCoe_18989</name>
</gene>
<reference evidence="7 8" key="1">
    <citation type="submission" date="2016-11" db="EMBL/GenBank/DDBJ databases">
        <title>The macronuclear genome of Stentor coeruleus: a giant cell with tiny introns.</title>
        <authorList>
            <person name="Slabodnick M."/>
            <person name="Ruby J.G."/>
            <person name="Reiff S.B."/>
            <person name="Swart E.C."/>
            <person name="Gosai S."/>
            <person name="Prabakaran S."/>
            <person name="Witkowska E."/>
            <person name="Larue G.E."/>
            <person name="Fisher S."/>
            <person name="Freeman R.M."/>
            <person name="Gunawardena J."/>
            <person name="Chu W."/>
            <person name="Stover N.A."/>
            <person name="Gregory B.D."/>
            <person name="Nowacki M."/>
            <person name="Derisi J."/>
            <person name="Roy S.W."/>
            <person name="Marshall W.F."/>
            <person name="Sood P."/>
        </authorList>
    </citation>
    <scope>NUCLEOTIDE SEQUENCE [LARGE SCALE GENOMIC DNA]</scope>
    <source>
        <strain evidence="7">WM001</strain>
    </source>
</reference>
<comment type="caution">
    <text evidence="7">The sequence shown here is derived from an EMBL/GenBank/DDBJ whole genome shotgun (WGS) entry which is preliminary data.</text>
</comment>
<feature type="domain" description="Myb-like" evidence="5">
    <location>
        <begin position="140"/>
        <end position="183"/>
    </location>
</feature>
<dbReference type="PROSITE" id="PS50090">
    <property type="entry name" value="MYB_LIKE"/>
    <property type="match status" value="3"/>
</dbReference>
<evidence type="ECO:0000256" key="2">
    <source>
        <dbReference type="ARBA" id="ARBA00023125"/>
    </source>
</evidence>
<dbReference type="Proteomes" id="UP000187209">
    <property type="component" value="Unassembled WGS sequence"/>
</dbReference>
<dbReference type="GO" id="GO:0001006">
    <property type="term" value="F:RNA polymerase III type 3 promoter sequence-specific DNA binding"/>
    <property type="evidence" value="ECO:0007669"/>
    <property type="project" value="TreeGrafter"/>
</dbReference>
<feature type="domain" description="Myb-like" evidence="5">
    <location>
        <begin position="184"/>
        <end position="234"/>
    </location>
</feature>
<dbReference type="EMBL" id="MPUH01000412">
    <property type="protein sequence ID" value="OMJ80692.1"/>
    <property type="molecule type" value="Genomic_DNA"/>
</dbReference>
<dbReference type="Pfam" id="PF13921">
    <property type="entry name" value="Myb_DNA-bind_6"/>
    <property type="match status" value="1"/>
</dbReference>
<dbReference type="OrthoDB" id="2143914at2759"/>
<dbReference type="GO" id="GO:0000978">
    <property type="term" value="F:RNA polymerase II cis-regulatory region sequence-specific DNA binding"/>
    <property type="evidence" value="ECO:0007669"/>
    <property type="project" value="TreeGrafter"/>
</dbReference>
<evidence type="ECO:0000256" key="4">
    <source>
        <dbReference type="ARBA" id="ARBA00023242"/>
    </source>
</evidence>
<keyword evidence="4" id="KW-0539">Nucleus</keyword>
<feature type="domain" description="HTH myb-type" evidence="6">
    <location>
        <begin position="184"/>
        <end position="238"/>
    </location>
</feature>
<dbReference type="PANTHER" id="PTHR46621:SF1">
    <property type="entry name" value="SNRNA-ACTIVATING PROTEIN COMPLEX SUBUNIT 4"/>
    <property type="match status" value="1"/>
</dbReference>
<dbReference type="GO" id="GO:0042796">
    <property type="term" value="P:snRNA transcription by RNA polymerase III"/>
    <property type="evidence" value="ECO:0007669"/>
    <property type="project" value="TreeGrafter"/>
</dbReference>
<evidence type="ECO:0000256" key="3">
    <source>
        <dbReference type="ARBA" id="ARBA00023163"/>
    </source>
</evidence>
<sequence>MKKLIILQDILQCIEDCRAYQNALKDTLLQVQDKLRWITIARKKNSKKRQNTLKKVHRKRIPFHPCYQLMNILKTQIKRPHFPIFTYFPPGELEILKDMWIISPNNWLEIGKKMGKHPIECFRNYQRQIKEKSFGSRLLWTEDEDSQLYAAVGKVGKKNWTEVANYVDGKASSQCYHRYMKTLNPKIKRGKWELSEDLKLILGVKLFSTNWVLIENLLKTRTDIQCRERYCNVLNPALITRVWTGLEDIKLIVLTLLLCKKWSKIARYFEGRTDNQCWRRSKILIREQPKRLAIISLMRLFPQKAPKLLLRIYTNISNLIITS</sequence>
<dbReference type="InterPro" id="IPR017930">
    <property type="entry name" value="Myb_dom"/>
</dbReference>
<keyword evidence="8" id="KW-1185">Reference proteome</keyword>
<evidence type="ECO:0000313" key="8">
    <source>
        <dbReference type="Proteomes" id="UP000187209"/>
    </source>
</evidence>
<dbReference type="InterPro" id="IPR051575">
    <property type="entry name" value="Myb-like_DNA-bd"/>
</dbReference>
<keyword evidence="1" id="KW-0805">Transcription regulation</keyword>
<evidence type="ECO:0000259" key="5">
    <source>
        <dbReference type="PROSITE" id="PS50090"/>
    </source>
</evidence>
<dbReference type="Pfam" id="PF00249">
    <property type="entry name" value="Myb_DNA-binding"/>
    <property type="match status" value="1"/>
</dbReference>
<dbReference type="SUPFAM" id="SSF46689">
    <property type="entry name" value="Homeodomain-like"/>
    <property type="match status" value="2"/>
</dbReference>